<name>A0A4Y3VUQ2_9ACTN</name>
<comment type="caution">
    <text evidence="1">The sequence shown here is derived from an EMBL/GenBank/DDBJ whole genome shotgun (WGS) entry which is preliminary data.</text>
</comment>
<gene>
    <name evidence="1" type="ORF">SSP24_82520</name>
</gene>
<protein>
    <submittedName>
        <fullName evidence="1">Uncharacterized protein</fullName>
    </submittedName>
</protein>
<accession>A0A4Y3VUQ2</accession>
<evidence type="ECO:0000313" key="1">
    <source>
        <dbReference type="EMBL" id="GEC10597.1"/>
    </source>
</evidence>
<reference evidence="1 2" key="1">
    <citation type="submission" date="2019-06" db="EMBL/GenBank/DDBJ databases">
        <title>Whole genome shotgun sequence of Streptomyces spinoverrucosus NBRC 14228.</title>
        <authorList>
            <person name="Hosoyama A."/>
            <person name="Uohara A."/>
            <person name="Ohji S."/>
            <person name="Ichikawa N."/>
        </authorList>
    </citation>
    <scope>NUCLEOTIDE SEQUENCE [LARGE SCALE GENOMIC DNA]</scope>
    <source>
        <strain evidence="1 2">NBRC 14228</strain>
    </source>
</reference>
<dbReference type="EMBL" id="BJND01000124">
    <property type="protein sequence ID" value="GEC10597.1"/>
    <property type="molecule type" value="Genomic_DNA"/>
</dbReference>
<sequence length="46" mass="4900">MTAEALEGLDEEAPAEEVAQRLDGKVFPAVLAFLKAMTVQAGVREP</sequence>
<organism evidence="1 2">
    <name type="scientific">Streptomyces spinoverrucosus</name>
    <dbReference type="NCBI Taxonomy" id="284043"/>
    <lineage>
        <taxon>Bacteria</taxon>
        <taxon>Bacillati</taxon>
        <taxon>Actinomycetota</taxon>
        <taxon>Actinomycetes</taxon>
        <taxon>Kitasatosporales</taxon>
        <taxon>Streptomycetaceae</taxon>
        <taxon>Streptomyces</taxon>
    </lineage>
</organism>
<evidence type="ECO:0000313" key="2">
    <source>
        <dbReference type="Proteomes" id="UP000317881"/>
    </source>
</evidence>
<dbReference type="AlphaFoldDB" id="A0A4Y3VUQ2"/>
<proteinExistence type="predicted"/>
<dbReference type="RefSeq" id="WP_167529867.1">
    <property type="nucleotide sequence ID" value="NZ_BJND01000124.1"/>
</dbReference>
<dbReference type="Proteomes" id="UP000317881">
    <property type="component" value="Unassembled WGS sequence"/>
</dbReference>
<keyword evidence="2" id="KW-1185">Reference proteome</keyword>